<dbReference type="GO" id="GO:0009432">
    <property type="term" value="P:SOS response"/>
    <property type="evidence" value="ECO:0007669"/>
    <property type="project" value="UniProtKB-ARBA"/>
</dbReference>
<reference evidence="12" key="1">
    <citation type="journal article" date="2014" name="Int. J. Syst. Evol. Microbiol.">
        <title>Complete genome sequence of Corynebacterium casei LMG S-19264T (=DSM 44701T), isolated from a smear-ripened cheese.</title>
        <authorList>
            <consortium name="US DOE Joint Genome Institute (JGI-PGF)"/>
            <person name="Walter F."/>
            <person name="Albersmeier A."/>
            <person name="Kalinowski J."/>
            <person name="Ruckert C."/>
        </authorList>
    </citation>
    <scope>NUCLEOTIDE SEQUENCE</scope>
    <source>
        <strain evidence="12">KCTC 23430</strain>
    </source>
</reference>
<dbReference type="Pfam" id="PF02463">
    <property type="entry name" value="SMC_N"/>
    <property type="match status" value="1"/>
</dbReference>
<dbReference type="AlphaFoldDB" id="A0A918XLP9"/>
<dbReference type="NCBIfam" id="TIGR00634">
    <property type="entry name" value="recN"/>
    <property type="match status" value="1"/>
</dbReference>
<keyword evidence="7 9" id="KW-0234">DNA repair</keyword>
<keyword evidence="6" id="KW-0067">ATP-binding</keyword>
<keyword evidence="5 9" id="KW-0227">DNA damage</keyword>
<keyword evidence="13" id="KW-1185">Reference proteome</keyword>
<keyword evidence="4" id="KW-0547">Nucleotide-binding</keyword>
<dbReference type="NCBIfam" id="NF008121">
    <property type="entry name" value="PRK10869.1"/>
    <property type="match status" value="1"/>
</dbReference>
<protein>
    <recommendedName>
        <fullName evidence="3 9">DNA repair protein RecN</fullName>
    </recommendedName>
    <alternativeName>
        <fullName evidence="8 9">Recombination protein N</fullName>
    </alternativeName>
</protein>
<dbReference type="CDD" id="cd03241">
    <property type="entry name" value="ABC_RecN"/>
    <property type="match status" value="2"/>
</dbReference>
<organism evidence="12 13">
    <name type="scientific">Parahalioglobus pacificus</name>
    <dbReference type="NCBI Taxonomy" id="930806"/>
    <lineage>
        <taxon>Bacteria</taxon>
        <taxon>Pseudomonadati</taxon>
        <taxon>Pseudomonadota</taxon>
        <taxon>Gammaproteobacteria</taxon>
        <taxon>Cellvibrionales</taxon>
        <taxon>Halieaceae</taxon>
        <taxon>Parahalioglobus</taxon>
    </lineage>
</organism>
<dbReference type="Gene3D" id="3.40.50.300">
    <property type="entry name" value="P-loop containing nucleotide triphosphate hydrolases"/>
    <property type="match status" value="2"/>
</dbReference>
<proteinExistence type="inferred from homology"/>
<comment type="caution">
    <text evidence="12">The sequence shown here is derived from an EMBL/GenBank/DDBJ whole genome shotgun (WGS) entry which is preliminary data.</text>
</comment>
<evidence type="ECO:0000256" key="10">
    <source>
        <dbReference type="SAM" id="Coils"/>
    </source>
</evidence>
<dbReference type="PANTHER" id="PTHR11059:SF0">
    <property type="entry name" value="DNA REPAIR PROTEIN RECN"/>
    <property type="match status" value="1"/>
</dbReference>
<feature type="coiled-coil region" evidence="10">
    <location>
        <begin position="224"/>
        <end position="254"/>
    </location>
</feature>
<dbReference type="InterPro" id="IPR027417">
    <property type="entry name" value="P-loop_NTPase"/>
</dbReference>
<evidence type="ECO:0000313" key="12">
    <source>
        <dbReference type="EMBL" id="GHD38154.1"/>
    </source>
</evidence>
<gene>
    <name evidence="12" type="primary">recN</name>
    <name evidence="12" type="ORF">GCM10007053_28300</name>
</gene>
<comment type="function">
    <text evidence="1 9">May be involved in recombinational repair of damaged DNA.</text>
</comment>
<name>A0A918XLP9_9GAMM</name>
<keyword evidence="10" id="KW-0175">Coiled coil</keyword>
<dbReference type="EMBL" id="BMYM01000003">
    <property type="protein sequence ID" value="GHD38154.1"/>
    <property type="molecule type" value="Genomic_DNA"/>
</dbReference>
<evidence type="ECO:0000256" key="9">
    <source>
        <dbReference type="PIRNR" id="PIRNR003128"/>
    </source>
</evidence>
<dbReference type="GO" id="GO:0006310">
    <property type="term" value="P:DNA recombination"/>
    <property type="evidence" value="ECO:0007669"/>
    <property type="project" value="InterPro"/>
</dbReference>
<dbReference type="RefSeq" id="WP_308428849.1">
    <property type="nucleotide sequence ID" value="NZ_BMYM01000003.1"/>
</dbReference>
<evidence type="ECO:0000256" key="3">
    <source>
        <dbReference type="ARBA" id="ARBA00021315"/>
    </source>
</evidence>
<dbReference type="FunFam" id="3.40.50.300:FF:000356">
    <property type="entry name" value="DNA repair protein RecN"/>
    <property type="match status" value="1"/>
</dbReference>
<dbReference type="GO" id="GO:0043590">
    <property type="term" value="C:bacterial nucleoid"/>
    <property type="evidence" value="ECO:0007669"/>
    <property type="project" value="TreeGrafter"/>
</dbReference>
<dbReference type="GO" id="GO:0006281">
    <property type="term" value="P:DNA repair"/>
    <property type="evidence" value="ECO:0007669"/>
    <property type="project" value="UniProtKB-KW"/>
</dbReference>
<dbReference type="PIRSF" id="PIRSF003128">
    <property type="entry name" value="RecN"/>
    <property type="match status" value="1"/>
</dbReference>
<accession>A0A918XLP9</accession>
<evidence type="ECO:0000256" key="8">
    <source>
        <dbReference type="ARBA" id="ARBA00033408"/>
    </source>
</evidence>
<evidence type="ECO:0000256" key="4">
    <source>
        <dbReference type="ARBA" id="ARBA00022741"/>
    </source>
</evidence>
<dbReference type="PANTHER" id="PTHR11059">
    <property type="entry name" value="DNA REPAIR PROTEIN RECN"/>
    <property type="match status" value="1"/>
</dbReference>
<evidence type="ECO:0000256" key="2">
    <source>
        <dbReference type="ARBA" id="ARBA00009441"/>
    </source>
</evidence>
<dbReference type="InterPro" id="IPR003395">
    <property type="entry name" value="RecF/RecN/SMC_N"/>
</dbReference>
<feature type="domain" description="RecF/RecN/SMC N-terminal" evidence="11">
    <location>
        <begin position="26"/>
        <end position="531"/>
    </location>
</feature>
<dbReference type="InterPro" id="IPR004604">
    <property type="entry name" value="DNA_recomb/repair_RecN"/>
</dbReference>
<evidence type="ECO:0000256" key="1">
    <source>
        <dbReference type="ARBA" id="ARBA00003618"/>
    </source>
</evidence>
<comment type="similarity">
    <text evidence="2 9">Belongs to the RecN family.</text>
</comment>
<evidence type="ECO:0000256" key="5">
    <source>
        <dbReference type="ARBA" id="ARBA00022763"/>
    </source>
</evidence>
<evidence type="ECO:0000256" key="6">
    <source>
        <dbReference type="ARBA" id="ARBA00022840"/>
    </source>
</evidence>
<dbReference type="SUPFAM" id="SSF52540">
    <property type="entry name" value="P-loop containing nucleoside triphosphate hydrolases"/>
    <property type="match status" value="2"/>
</dbReference>
<sequence length="576" mass="62271">MLAIDVYGGLNLGYNSGNAYRPTPMLSFISISNFTIVESLEMDFHSGMTVITGETGAGKSIMLDALGLCLGDRADSKSIRPGAERADIHASFDIADIPAAQAWLAERELLAGDECLLRRVITREGRSRAYINGNPATLQDCKALGEHLIDIHSQHAHQSLLRKSVQRSLLDEFAGKQALATRVEQAASDWLRAHHELNALIAARDEQSSRAQLLNYQAQELDELALGENELLALEQEQKRLVNAEDVLRAAHEALTLTEAQAAGARQAFQLLQGDGHAGKTVENAWELLDSAAIQLSEAHSEVQAYIDSVSVDPARLAEVEKRLEQIYDVARKHRVMPEQLPQQYADLSAELATLSGGDERIAELTEQAAQWLAQYRKDAAMLTKERGRAARRLQKAAAELLASLSMAQCTLTIDLPPRGGEDPHPQGQEDINFLISTNPGAEPQPLGKIASGGELSRISLAIQVVTANTGTVPSMVFDEVDVGIGGGVAEVVGRLLRQLAGDAQVLCVTHLPQVAAQGHQHLQVAKEGDKKSVRTQLSALDADGRIEEIARMLGGITITQQTRAHAEEMLSAING</sequence>
<evidence type="ECO:0000313" key="13">
    <source>
        <dbReference type="Proteomes" id="UP000644693"/>
    </source>
</evidence>
<dbReference type="Proteomes" id="UP000644693">
    <property type="component" value="Unassembled WGS sequence"/>
</dbReference>
<reference evidence="12" key="2">
    <citation type="submission" date="2020-09" db="EMBL/GenBank/DDBJ databases">
        <authorList>
            <person name="Sun Q."/>
            <person name="Kim S."/>
        </authorList>
    </citation>
    <scope>NUCLEOTIDE SEQUENCE</scope>
    <source>
        <strain evidence="12">KCTC 23430</strain>
    </source>
</reference>
<evidence type="ECO:0000259" key="11">
    <source>
        <dbReference type="Pfam" id="PF02463"/>
    </source>
</evidence>
<evidence type="ECO:0000256" key="7">
    <source>
        <dbReference type="ARBA" id="ARBA00023204"/>
    </source>
</evidence>
<dbReference type="FunFam" id="3.40.50.300:FF:000319">
    <property type="entry name" value="DNA repair protein RecN"/>
    <property type="match status" value="1"/>
</dbReference>
<dbReference type="GO" id="GO:0005524">
    <property type="term" value="F:ATP binding"/>
    <property type="evidence" value="ECO:0007669"/>
    <property type="project" value="UniProtKB-KW"/>
</dbReference>